<sequence>MQSEIEQLVGRKRYFDNHAAMSTHPYETVLLVKRRRGRRRHPQDEAISAEADTGNKK</sequence>
<accession>A0ABM9G0W7</accession>
<feature type="region of interest" description="Disordered" evidence="1">
    <location>
        <begin position="30"/>
        <end position="57"/>
    </location>
</feature>
<protein>
    <submittedName>
        <fullName evidence="2">DUF4349 domain-containing protein</fullName>
    </submittedName>
</protein>
<organism evidence="2 3">
    <name type="scientific">Paenibacillus melissococcoides</name>
    <dbReference type="NCBI Taxonomy" id="2912268"/>
    <lineage>
        <taxon>Bacteria</taxon>
        <taxon>Bacillati</taxon>
        <taxon>Bacillota</taxon>
        <taxon>Bacilli</taxon>
        <taxon>Bacillales</taxon>
        <taxon>Paenibacillaceae</taxon>
        <taxon>Paenibacillus</taxon>
    </lineage>
</organism>
<dbReference type="Proteomes" id="UP001154322">
    <property type="component" value="Unassembled WGS sequence"/>
</dbReference>
<feature type="compositionally biased region" description="Basic residues" evidence="1">
    <location>
        <begin position="32"/>
        <end position="41"/>
    </location>
</feature>
<dbReference type="EMBL" id="CALYLO010000003">
    <property type="protein sequence ID" value="CAH8245227.1"/>
    <property type="molecule type" value="Genomic_DNA"/>
</dbReference>
<name>A0ABM9G0W7_9BACL</name>
<evidence type="ECO:0000313" key="2">
    <source>
        <dbReference type="EMBL" id="CAH8245227.1"/>
    </source>
</evidence>
<reference evidence="2" key="1">
    <citation type="submission" date="2022-06" db="EMBL/GenBank/DDBJ databases">
        <authorList>
            <person name="Dietemann V."/>
            <person name="Ory F."/>
            <person name="Dainat B."/>
            <person name="Oberhansli S."/>
        </authorList>
    </citation>
    <scope>NUCLEOTIDE SEQUENCE</scope>
    <source>
        <strain evidence="2">Ena-SAMPLE-TAB-26-04-2022-14:26:32:270-5432</strain>
    </source>
</reference>
<dbReference type="RefSeq" id="WP_213427914.1">
    <property type="nucleotide sequence ID" value="NZ_AP031286.1"/>
</dbReference>
<proteinExistence type="predicted"/>
<evidence type="ECO:0000313" key="3">
    <source>
        <dbReference type="Proteomes" id="UP001154322"/>
    </source>
</evidence>
<keyword evidence="3" id="KW-1185">Reference proteome</keyword>
<evidence type="ECO:0000256" key="1">
    <source>
        <dbReference type="SAM" id="MobiDB-lite"/>
    </source>
</evidence>
<gene>
    <name evidence="2" type="ORF">WJ0W_002458</name>
</gene>
<comment type="caution">
    <text evidence="2">The sequence shown here is derived from an EMBL/GenBank/DDBJ whole genome shotgun (WGS) entry which is preliminary data.</text>
</comment>